<dbReference type="EMBL" id="CP116423">
    <property type="protein sequence ID" value="WCE69454.1"/>
    <property type="molecule type" value="Genomic_DNA"/>
</dbReference>
<dbReference type="AlphaFoldDB" id="A0AAX3LL88"/>
<evidence type="ECO:0000256" key="2">
    <source>
        <dbReference type="SAM" id="SignalP"/>
    </source>
</evidence>
<accession>A0AAX3LL88</accession>
<dbReference type="Pfam" id="PF13517">
    <property type="entry name" value="FG-GAP_3"/>
    <property type="match status" value="1"/>
</dbReference>
<protein>
    <submittedName>
        <fullName evidence="3">VCBS repeat-containing protein</fullName>
    </submittedName>
</protein>
<evidence type="ECO:0000313" key="3">
    <source>
        <dbReference type="EMBL" id="WCE69454.1"/>
    </source>
</evidence>
<dbReference type="RefSeq" id="WP_271687791.1">
    <property type="nucleotide sequence ID" value="NZ_CP116423.1"/>
</dbReference>
<keyword evidence="1 2" id="KW-0732">Signal</keyword>
<proteinExistence type="predicted"/>
<sequence length="231" mass="24491">MRAVGAALLALIATGAAAETITAAHYIAPTGRYAHGILGDALEWGGLQVSLANGGARRFHLPRDHVFEDIAPRLVDVTGDGAPEVLVVETDVNRGAALAIYGPEGKITETPHIGQSNRWLAPIGAADLDGDGAIEIAYVDRPHLARVLRVWRFADGHLSEVAQMTGLTNHRIGERHISGGLRDCGAGPEMVLADADWERVVGVRLTGGQLTRRDIGPFAWAESFAKALACE</sequence>
<dbReference type="InterPro" id="IPR013517">
    <property type="entry name" value="FG-GAP"/>
</dbReference>
<dbReference type="SUPFAM" id="SSF69318">
    <property type="entry name" value="Integrin alpha N-terminal domain"/>
    <property type="match status" value="1"/>
</dbReference>
<dbReference type="Proteomes" id="UP001210770">
    <property type="component" value="Chromosome"/>
</dbReference>
<evidence type="ECO:0000256" key="1">
    <source>
        <dbReference type="ARBA" id="ARBA00022729"/>
    </source>
</evidence>
<evidence type="ECO:0000313" key="4">
    <source>
        <dbReference type="Proteomes" id="UP001210770"/>
    </source>
</evidence>
<feature type="chain" id="PRO_5043623606" evidence="2">
    <location>
        <begin position="19"/>
        <end position="231"/>
    </location>
</feature>
<feature type="signal peptide" evidence="2">
    <location>
        <begin position="1"/>
        <end position="18"/>
    </location>
</feature>
<reference evidence="3" key="1">
    <citation type="submission" date="2023-01" db="EMBL/GenBank/DDBJ databases">
        <title>Comparative genomic analysis of cold water coral derived Sulfitobacter faviae: insights into their metabolism and habitat adaptation.</title>
        <authorList>
            <person name="Guo Y."/>
            <person name="Lin S."/>
            <person name="Huang Z."/>
            <person name="Tang K."/>
            <person name="Wang X."/>
        </authorList>
    </citation>
    <scope>NUCLEOTIDE SEQUENCE</scope>
    <source>
        <strain evidence="3">SCSIO W_1865</strain>
    </source>
</reference>
<organism evidence="3 4">
    <name type="scientific">Sulfitobacter faviae</name>
    <dbReference type="NCBI Taxonomy" id="1775881"/>
    <lineage>
        <taxon>Bacteria</taxon>
        <taxon>Pseudomonadati</taxon>
        <taxon>Pseudomonadota</taxon>
        <taxon>Alphaproteobacteria</taxon>
        <taxon>Rhodobacterales</taxon>
        <taxon>Roseobacteraceae</taxon>
        <taxon>Sulfitobacter</taxon>
    </lineage>
</organism>
<gene>
    <name evidence="3" type="ORF">PL336_11650</name>
</gene>
<dbReference type="InterPro" id="IPR028994">
    <property type="entry name" value="Integrin_alpha_N"/>
</dbReference>
<name>A0AAX3LL88_9RHOB</name>